<gene>
    <name evidence="2" type="ORF">TVAG_395420</name>
</gene>
<dbReference type="SMR" id="A2F1D1"/>
<dbReference type="InterPro" id="IPR016024">
    <property type="entry name" value="ARM-type_fold"/>
</dbReference>
<dbReference type="KEGG" id="tva:4759121"/>
<evidence type="ECO:0000313" key="3">
    <source>
        <dbReference type="Proteomes" id="UP000001542"/>
    </source>
</evidence>
<dbReference type="VEuPathDB" id="TrichDB:TVAGG3_0075550"/>
<evidence type="ECO:0000313" key="2">
    <source>
        <dbReference type="EMBL" id="EAY01295.1"/>
    </source>
</evidence>
<keyword evidence="3" id="KW-1185">Reference proteome</keyword>
<dbReference type="InterPro" id="IPR011989">
    <property type="entry name" value="ARM-like"/>
</dbReference>
<dbReference type="VEuPathDB" id="TrichDB:TVAG_395420"/>
<dbReference type="EMBL" id="DS113572">
    <property type="protein sequence ID" value="EAY01295.1"/>
    <property type="molecule type" value="Genomic_DNA"/>
</dbReference>
<dbReference type="Gene3D" id="1.25.10.10">
    <property type="entry name" value="Leucine-rich Repeat Variant"/>
    <property type="match status" value="1"/>
</dbReference>
<dbReference type="RefSeq" id="XP_001330163.1">
    <property type="nucleotide sequence ID" value="XM_001330128.1"/>
</dbReference>
<dbReference type="AlphaFoldDB" id="A2F1D1"/>
<reference evidence="2" key="2">
    <citation type="journal article" date="2007" name="Science">
        <title>Draft genome sequence of the sexually transmitted pathogen Trichomonas vaginalis.</title>
        <authorList>
            <person name="Carlton J.M."/>
            <person name="Hirt R.P."/>
            <person name="Silva J.C."/>
            <person name="Delcher A.L."/>
            <person name="Schatz M."/>
            <person name="Zhao Q."/>
            <person name="Wortman J.R."/>
            <person name="Bidwell S.L."/>
            <person name="Alsmark U.C.M."/>
            <person name="Besteiro S."/>
            <person name="Sicheritz-Ponten T."/>
            <person name="Noel C.J."/>
            <person name="Dacks J.B."/>
            <person name="Foster P.G."/>
            <person name="Simillion C."/>
            <person name="Van de Peer Y."/>
            <person name="Miranda-Saavedra D."/>
            <person name="Barton G.J."/>
            <person name="Westrop G.D."/>
            <person name="Mueller S."/>
            <person name="Dessi D."/>
            <person name="Fiori P.L."/>
            <person name="Ren Q."/>
            <person name="Paulsen I."/>
            <person name="Zhang H."/>
            <person name="Bastida-Corcuera F.D."/>
            <person name="Simoes-Barbosa A."/>
            <person name="Brown M.T."/>
            <person name="Hayes R.D."/>
            <person name="Mukherjee M."/>
            <person name="Okumura C.Y."/>
            <person name="Schneider R."/>
            <person name="Smith A.J."/>
            <person name="Vanacova S."/>
            <person name="Villalvazo M."/>
            <person name="Haas B.J."/>
            <person name="Pertea M."/>
            <person name="Feldblyum T.V."/>
            <person name="Utterback T.R."/>
            <person name="Shu C.L."/>
            <person name="Osoegawa K."/>
            <person name="de Jong P.J."/>
            <person name="Hrdy I."/>
            <person name="Horvathova L."/>
            <person name="Zubacova Z."/>
            <person name="Dolezal P."/>
            <person name="Malik S.B."/>
            <person name="Logsdon J.M. Jr."/>
            <person name="Henze K."/>
            <person name="Gupta A."/>
            <person name="Wang C.C."/>
            <person name="Dunne R.L."/>
            <person name="Upcroft J.A."/>
            <person name="Upcroft P."/>
            <person name="White O."/>
            <person name="Salzberg S.L."/>
            <person name="Tang P."/>
            <person name="Chiu C.-H."/>
            <person name="Lee Y.-S."/>
            <person name="Embley T.M."/>
            <person name="Coombs G.H."/>
            <person name="Mottram J.C."/>
            <person name="Tachezy J."/>
            <person name="Fraser-Liggett C.M."/>
            <person name="Johnson P.J."/>
        </authorList>
    </citation>
    <scope>NUCLEOTIDE SEQUENCE [LARGE SCALE GENOMIC DNA]</scope>
    <source>
        <strain evidence="2">G3</strain>
    </source>
</reference>
<name>A2F1D1_TRIV3</name>
<dbReference type="Proteomes" id="UP000001542">
    <property type="component" value="Unassembled WGS sequence"/>
</dbReference>
<proteinExistence type="predicted"/>
<dbReference type="Pfam" id="PF04826">
    <property type="entry name" value="Arm_2"/>
    <property type="match status" value="1"/>
</dbReference>
<dbReference type="SUPFAM" id="SSF48371">
    <property type="entry name" value="ARM repeat"/>
    <property type="match status" value="1"/>
</dbReference>
<dbReference type="InterPro" id="IPR006911">
    <property type="entry name" value="ARM-rpt_dom"/>
</dbReference>
<protein>
    <recommendedName>
        <fullName evidence="1">Armadillo repeat-containing domain-containing protein</fullName>
    </recommendedName>
</protein>
<organism evidence="2 3">
    <name type="scientific">Trichomonas vaginalis (strain ATCC PRA-98 / G3)</name>
    <dbReference type="NCBI Taxonomy" id="412133"/>
    <lineage>
        <taxon>Eukaryota</taxon>
        <taxon>Metamonada</taxon>
        <taxon>Parabasalia</taxon>
        <taxon>Trichomonadida</taxon>
        <taxon>Trichomonadidae</taxon>
        <taxon>Trichomonas</taxon>
    </lineage>
</organism>
<sequence>MLISVLCKYQSMCLKFIENGMINIILEDLKEKALVNSCLEVMKHLVSNCNEASKELFSVVVEFLNSDFKISAAKVLQKMVSDYTAELIANNFDQLFDLLDSDDENFQIELLKVFNCIAKNQLTVLTISNYDFDKNDSFISRITQFIESKPDLSQYSIPVIASICTLSSQYVREAIECNILNVFEVILKDCSEIVKYLVYSCISILISYADFIDISNIKESKILEIILENFEDFGENTVLIILTGLLNGLIQEEESGGNQFRNYLASNCSDFIEHCLSSSDYGEEIQTKAEKVYEILSPD</sequence>
<accession>A2F1D1</accession>
<reference evidence="2" key="1">
    <citation type="submission" date="2006-10" db="EMBL/GenBank/DDBJ databases">
        <authorList>
            <person name="Amadeo P."/>
            <person name="Zhao Q."/>
            <person name="Wortman J."/>
            <person name="Fraser-Liggett C."/>
            <person name="Carlton J."/>
        </authorList>
    </citation>
    <scope>NUCLEOTIDE SEQUENCE</scope>
    <source>
        <strain evidence="2">G3</strain>
    </source>
</reference>
<feature type="domain" description="Armadillo repeat-containing" evidence="1">
    <location>
        <begin position="54"/>
        <end position="123"/>
    </location>
</feature>
<dbReference type="InParanoid" id="A2F1D1"/>
<evidence type="ECO:0000259" key="1">
    <source>
        <dbReference type="Pfam" id="PF04826"/>
    </source>
</evidence>